<evidence type="ECO:0000256" key="6">
    <source>
        <dbReference type="SAM" id="SignalP"/>
    </source>
</evidence>
<dbReference type="CDD" id="cd13675">
    <property type="entry name" value="PBP2_TRAP_SBP_like_5"/>
    <property type="match status" value="1"/>
</dbReference>
<protein>
    <submittedName>
        <fullName evidence="7">C4-dicarboxylate ABC transporter substrate-binding protein</fullName>
    </submittedName>
</protein>
<keyword evidence="5" id="KW-0574">Periplasm</keyword>
<evidence type="ECO:0000313" key="8">
    <source>
        <dbReference type="Proteomes" id="UP000640509"/>
    </source>
</evidence>
<dbReference type="RefSeq" id="WP_229665493.1">
    <property type="nucleotide sequence ID" value="NZ_BMIV01000039.1"/>
</dbReference>
<dbReference type="PIRSF" id="PIRSF006470">
    <property type="entry name" value="DctB"/>
    <property type="match status" value="1"/>
</dbReference>
<organism evidence="7 8">
    <name type="scientific">Paracoccus acridae</name>
    <dbReference type="NCBI Taxonomy" id="1795310"/>
    <lineage>
        <taxon>Bacteria</taxon>
        <taxon>Pseudomonadati</taxon>
        <taxon>Pseudomonadota</taxon>
        <taxon>Alphaproteobacteria</taxon>
        <taxon>Rhodobacterales</taxon>
        <taxon>Paracoccaceae</taxon>
        <taxon>Paracoccus</taxon>
    </lineage>
</organism>
<gene>
    <name evidence="7" type="ORF">GCM10011402_37860</name>
</gene>
<evidence type="ECO:0000256" key="2">
    <source>
        <dbReference type="ARBA" id="ARBA00009023"/>
    </source>
</evidence>
<dbReference type="InterPro" id="IPR018389">
    <property type="entry name" value="DctP_fam"/>
</dbReference>
<feature type="signal peptide" evidence="6">
    <location>
        <begin position="1"/>
        <end position="34"/>
    </location>
</feature>
<dbReference type="PANTHER" id="PTHR33376:SF7">
    <property type="entry name" value="C4-DICARBOXYLATE-BINDING PROTEIN DCTB"/>
    <property type="match status" value="1"/>
</dbReference>
<feature type="chain" id="PRO_5045834495" evidence="6">
    <location>
        <begin position="35"/>
        <end position="340"/>
    </location>
</feature>
<evidence type="ECO:0000256" key="5">
    <source>
        <dbReference type="ARBA" id="ARBA00022764"/>
    </source>
</evidence>
<dbReference type="Proteomes" id="UP000640509">
    <property type="component" value="Unassembled WGS sequence"/>
</dbReference>
<sequence>MTFHIPKQFMRHGSAPAILSAALLCTTIATPALAQPDVLFRAAHSTATTSTGHQALEFLDKELREKTEGRVGLEIFPSSQLGGERESVENIQFGNVDLIFVSSAPVASFAPAFFAFDIPFLFDNREQAYEVLDGEIGQEILAGLESSGIVGLAYWENGFRQLTTANKEVRSPEDLAGMKMRTMENEVHIAAWREIGANPAPLAFNELFTALQQGTFDAQEGPINLFYDMKFNEVQKYIVKTNHIYSPWPLLANPEKLAALSDEDRAIFDQAVIDATAHQRQLAAEADTKAEAAMTEVTFVDLEPAQKEAFAAKVAPIVDLVREKAGADLVDRLLTATGKN</sequence>
<keyword evidence="4 6" id="KW-0732">Signal</keyword>
<dbReference type="NCBIfam" id="TIGR00787">
    <property type="entry name" value="dctP"/>
    <property type="match status" value="1"/>
</dbReference>
<dbReference type="EMBL" id="BMIV01000039">
    <property type="protein sequence ID" value="GGF81663.1"/>
    <property type="molecule type" value="Genomic_DNA"/>
</dbReference>
<proteinExistence type="inferred from homology"/>
<evidence type="ECO:0000256" key="4">
    <source>
        <dbReference type="ARBA" id="ARBA00022729"/>
    </source>
</evidence>
<keyword evidence="3" id="KW-0813">Transport</keyword>
<comment type="subcellular location">
    <subcellularLocation>
        <location evidence="1">Periplasm</location>
    </subcellularLocation>
</comment>
<keyword evidence="8" id="KW-1185">Reference proteome</keyword>
<dbReference type="InterPro" id="IPR038404">
    <property type="entry name" value="TRAP_DctP_sf"/>
</dbReference>
<evidence type="ECO:0000256" key="3">
    <source>
        <dbReference type="ARBA" id="ARBA00022448"/>
    </source>
</evidence>
<dbReference type="NCBIfam" id="NF037995">
    <property type="entry name" value="TRAP_S1"/>
    <property type="match status" value="1"/>
</dbReference>
<comment type="similarity">
    <text evidence="2">Belongs to the bacterial solute-binding protein 7 family.</text>
</comment>
<accession>A0ABQ1VML2</accession>
<evidence type="ECO:0000256" key="1">
    <source>
        <dbReference type="ARBA" id="ARBA00004418"/>
    </source>
</evidence>
<evidence type="ECO:0000313" key="7">
    <source>
        <dbReference type="EMBL" id="GGF81663.1"/>
    </source>
</evidence>
<name>A0ABQ1VML2_9RHOB</name>
<comment type="caution">
    <text evidence="7">The sequence shown here is derived from an EMBL/GenBank/DDBJ whole genome shotgun (WGS) entry which is preliminary data.</text>
</comment>
<reference evidence="8" key="1">
    <citation type="journal article" date="2019" name="Int. J. Syst. Evol. Microbiol.">
        <title>The Global Catalogue of Microorganisms (GCM) 10K type strain sequencing project: providing services to taxonomists for standard genome sequencing and annotation.</title>
        <authorList>
            <consortium name="The Broad Institute Genomics Platform"/>
            <consortium name="The Broad Institute Genome Sequencing Center for Infectious Disease"/>
            <person name="Wu L."/>
            <person name="Ma J."/>
        </authorList>
    </citation>
    <scope>NUCLEOTIDE SEQUENCE [LARGE SCALE GENOMIC DNA]</scope>
    <source>
        <strain evidence="8">CGMCC 1.15419</strain>
    </source>
</reference>
<dbReference type="Pfam" id="PF03480">
    <property type="entry name" value="DctP"/>
    <property type="match status" value="1"/>
</dbReference>
<dbReference type="InterPro" id="IPR004682">
    <property type="entry name" value="TRAP_DctP"/>
</dbReference>
<dbReference type="PANTHER" id="PTHR33376">
    <property type="match status" value="1"/>
</dbReference>
<dbReference type="Gene3D" id="3.40.190.170">
    <property type="entry name" value="Bacterial extracellular solute-binding protein, family 7"/>
    <property type="match status" value="1"/>
</dbReference>